<evidence type="ECO:0000256" key="4">
    <source>
        <dbReference type="ARBA" id="ARBA00022833"/>
    </source>
</evidence>
<evidence type="ECO:0000256" key="2">
    <source>
        <dbReference type="ARBA" id="ARBA00022723"/>
    </source>
</evidence>
<keyword evidence="4" id="KW-0862">Zinc</keyword>
<evidence type="ECO:0000256" key="3">
    <source>
        <dbReference type="ARBA" id="ARBA00022801"/>
    </source>
</evidence>
<gene>
    <name evidence="6" type="ORF">GCM10009007_03600</name>
</gene>
<evidence type="ECO:0000313" key="6">
    <source>
        <dbReference type="EMBL" id="GHA66392.1"/>
    </source>
</evidence>
<dbReference type="SMART" id="SM00849">
    <property type="entry name" value="Lactamase_B"/>
    <property type="match status" value="1"/>
</dbReference>
<evidence type="ECO:0000256" key="1">
    <source>
        <dbReference type="ARBA" id="ARBA00001947"/>
    </source>
</evidence>
<dbReference type="InterPro" id="IPR001018">
    <property type="entry name" value="Beta-lactamase_class-B_CS"/>
</dbReference>
<dbReference type="Proteomes" id="UP000614287">
    <property type="component" value="Unassembled WGS sequence"/>
</dbReference>
<dbReference type="InterPro" id="IPR052533">
    <property type="entry name" value="WalJ/YycJ-like"/>
</dbReference>
<keyword evidence="2" id="KW-0479">Metal-binding</keyword>
<dbReference type="PROSITE" id="PS00743">
    <property type="entry name" value="BETA_LACTAMASE_B_1"/>
    <property type="match status" value="1"/>
</dbReference>
<dbReference type="PANTHER" id="PTHR47619">
    <property type="entry name" value="METALLO-HYDROLASE YYCJ-RELATED"/>
    <property type="match status" value="1"/>
</dbReference>
<dbReference type="Gene3D" id="3.60.15.10">
    <property type="entry name" value="Ribonuclease Z/Hydroxyacylglutathione hydrolase-like"/>
    <property type="match status" value="1"/>
</dbReference>
<name>A0A8J3CLN6_9BURK</name>
<comment type="caution">
    <text evidence="6">The sequence shown here is derived from an EMBL/GenBank/DDBJ whole genome shotgun (WGS) entry which is preliminary data.</text>
</comment>
<feature type="domain" description="Metallo-beta-lactamase" evidence="5">
    <location>
        <begin position="15"/>
        <end position="200"/>
    </location>
</feature>
<dbReference type="EMBL" id="BMZG01000002">
    <property type="protein sequence ID" value="GHA66392.1"/>
    <property type="molecule type" value="Genomic_DNA"/>
</dbReference>
<sequence length="266" mass="29806">MSHRLRYASLGSGSSGNALVIEARCGDSTTRLLLDCGFSVRETSRRLERLGLTGQDIEAVLVTHEHDDHIGGVARFARRFGCPLYMSRGTYLSVLKHNTHSCDGLDVRFCADEQVFMVGDLSVLPYTVPHDAREPLQYTFSLNDLRLGVLTDVGHITPRVLQALSGCHGLVLEYNYDAQMMEQSKYPYSLKQRIVGEYGHLDNLMSQELLLALVHDDLHHVHAAHISQNNNQKELVQSLLEQALQPLSIPFALACQDEGFDWFEVV</sequence>
<evidence type="ECO:0000313" key="7">
    <source>
        <dbReference type="Proteomes" id="UP000614287"/>
    </source>
</evidence>
<reference evidence="6" key="2">
    <citation type="submission" date="2020-09" db="EMBL/GenBank/DDBJ databases">
        <authorList>
            <person name="Sun Q."/>
            <person name="Kim S."/>
        </authorList>
    </citation>
    <scope>NUCLEOTIDE SEQUENCE</scope>
    <source>
        <strain evidence="6">KCTC 32501</strain>
    </source>
</reference>
<evidence type="ECO:0000259" key="5">
    <source>
        <dbReference type="SMART" id="SM00849"/>
    </source>
</evidence>
<dbReference type="Pfam" id="PF12706">
    <property type="entry name" value="Lactamase_B_2"/>
    <property type="match status" value="1"/>
</dbReference>
<dbReference type="GO" id="GO:0008270">
    <property type="term" value="F:zinc ion binding"/>
    <property type="evidence" value="ECO:0007669"/>
    <property type="project" value="InterPro"/>
</dbReference>
<dbReference type="InterPro" id="IPR001279">
    <property type="entry name" value="Metallo-B-lactamas"/>
</dbReference>
<organism evidence="6 7">
    <name type="scientific">Formosimonas limnophila</name>
    <dbReference type="NCBI Taxonomy" id="1384487"/>
    <lineage>
        <taxon>Bacteria</taxon>
        <taxon>Pseudomonadati</taxon>
        <taxon>Pseudomonadota</taxon>
        <taxon>Betaproteobacteria</taxon>
        <taxon>Burkholderiales</taxon>
        <taxon>Burkholderiaceae</taxon>
        <taxon>Formosimonas</taxon>
    </lineage>
</organism>
<dbReference type="InterPro" id="IPR036866">
    <property type="entry name" value="RibonucZ/Hydroxyglut_hydro"/>
</dbReference>
<comment type="cofactor">
    <cofactor evidence="1">
        <name>Zn(2+)</name>
        <dbReference type="ChEBI" id="CHEBI:29105"/>
    </cofactor>
</comment>
<dbReference type="GO" id="GO:0008800">
    <property type="term" value="F:beta-lactamase activity"/>
    <property type="evidence" value="ECO:0007669"/>
    <property type="project" value="InterPro"/>
</dbReference>
<dbReference type="AlphaFoldDB" id="A0A8J3CLN6"/>
<dbReference type="PANTHER" id="PTHR47619:SF1">
    <property type="entry name" value="EXODEOXYRIBONUCLEASE WALJ"/>
    <property type="match status" value="1"/>
</dbReference>
<keyword evidence="3" id="KW-0378">Hydrolase</keyword>
<dbReference type="GO" id="GO:0017001">
    <property type="term" value="P:antibiotic catabolic process"/>
    <property type="evidence" value="ECO:0007669"/>
    <property type="project" value="InterPro"/>
</dbReference>
<dbReference type="SUPFAM" id="SSF56281">
    <property type="entry name" value="Metallo-hydrolase/oxidoreductase"/>
    <property type="match status" value="1"/>
</dbReference>
<proteinExistence type="predicted"/>
<keyword evidence="7" id="KW-1185">Reference proteome</keyword>
<accession>A0A8J3CLN6</accession>
<reference evidence="6" key="1">
    <citation type="journal article" date="2014" name="Int. J. Syst. Evol. Microbiol.">
        <title>Complete genome sequence of Corynebacterium casei LMG S-19264T (=DSM 44701T), isolated from a smear-ripened cheese.</title>
        <authorList>
            <consortium name="US DOE Joint Genome Institute (JGI-PGF)"/>
            <person name="Walter F."/>
            <person name="Albersmeier A."/>
            <person name="Kalinowski J."/>
            <person name="Ruckert C."/>
        </authorList>
    </citation>
    <scope>NUCLEOTIDE SEQUENCE</scope>
    <source>
        <strain evidence="6">KCTC 32501</strain>
    </source>
</reference>
<protein>
    <submittedName>
        <fullName evidence="6">MBL fold metallo-hydrolase</fullName>
    </submittedName>
</protein>